<dbReference type="AlphaFoldDB" id="A0A226HI48"/>
<accession>A0A226HI48</accession>
<dbReference type="InterPro" id="IPR025272">
    <property type="entry name" value="SocA_Panacea"/>
</dbReference>
<evidence type="ECO:0000313" key="2">
    <source>
        <dbReference type="EMBL" id="OXA93832.1"/>
    </source>
</evidence>
<dbReference type="InterPro" id="IPR022452">
    <property type="entry name" value="MqsA"/>
</dbReference>
<keyword evidence="3" id="KW-1185">Reference proteome</keyword>
<comment type="caution">
    <text evidence="2">The sequence shown here is derived from an EMBL/GenBank/DDBJ whole genome shotgun (WGS) entry which is preliminary data.</text>
</comment>
<dbReference type="OrthoDB" id="9804491at2"/>
<proteinExistence type="predicted"/>
<evidence type="ECO:0000259" key="1">
    <source>
        <dbReference type="Pfam" id="PF13274"/>
    </source>
</evidence>
<dbReference type="CDD" id="cd00093">
    <property type="entry name" value="HTH_XRE"/>
    <property type="match status" value="1"/>
</dbReference>
<sequence>MKSPITGKEMTLRASTSRLVFRKEEFEYFHLGYYCEDSDELFTTTELDEMNLNQVYNQYRAKHNILFADEIISIRKKYGLSANRMSQILGFGPNSYRNYEKGEVPSMANANLIQTISEDSNIFRNLVLRSSDLEDGEKTKVLAKVDAAIEIEQACSDENKYVSMLFENMLPNVFSGYRKPNIQKFSEMVVYFSEKLQPTVTTMNKLLFYADFLNYKKSAYSISGARYMAHNYGPVPVRFNGLFDYITNKRMVDTQIEAFGEYVGEKFVLPPTKSFNQDLFNEIELESLQTIASTFSKCNASQIKDISHQEKAWIENEKGKRKINYNYGFDLIHV</sequence>
<reference evidence="2 3" key="1">
    <citation type="submission" date="2016-11" db="EMBL/GenBank/DDBJ databases">
        <title>Whole genomes of Flavobacteriaceae.</title>
        <authorList>
            <person name="Stine C."/>
            <person name="Li C."/>
            <person name="Tadesse D."/>
        </authorList>
    </citation>
    <scope>NUCLEOTIDE SEQUENCE [LARGE SCALE GENOMIC DNA]</scope>
    <source>
        <strain evidence="2 3">DSM 18292</strain>
    </source>
</reference>
<organism evidence="2 3">
    <name type="scientific">Flavobacterium hercynium</name>
    <dbReference type="NCBI Taxonomy" id="387094"/>
    <lineage>
        <taxon>Bacteria</taxon>
        <taxon>Pseudomonadati</taxon>
        <taxon>Bacteroidota</taxon>
        <taxon>Flavobacteriia</taxon>
        <taxon>Flavobacteriales</taxon>
        <taxon>Flavobacteriaceae</taxon>
        <taxon>Flavobacterium</taxon>
    </lineage>
</organism>
<dbReference type="NCBIfam" id="TIGR03830">
    <property type="entry name" value="CxxCG_CxxCG_HTH"/>
    <property type="match status" value="1"/>
</dbReference>
<gene>
    <name evidence="2" type="ORF">B0A66_06180</name>
</gene>
<dbReference type="EMBL" id="MUGW01000012">
    <property type="protein sequence ID" value="OXA93832.1"/>
    <property type="molecule type" value="Genomic_DNA"/>
</dbReference>
<dbReference type="RefSeq" id="WP_089048980.1">
    <property type="nucleotide sequence ID" value="NZ_FXTV01000006.1"/>
</dbReference>
<dbReference type="Proteomes" id="UP000198345">
    <property type="component" value="Unassembled WGS sequence"/>
</dbReference>
<feature type="domain" description="Antitoxin SocA-like Panacea" evidence="1">
    <location>
        <begin position="204"/>
        <end position="313"/>
    </location>
</feature>
<dbReference type="InterPro" id="IPR010982">
    <property type="entry name" value="Lambda_DNA-bd_dom_sf"/>
</dbReference>
<dbReference type="GO" id="GO:0003677">
    <property type="term" value="F:DNA binding"/>
    <property type="evidence" value="ECO:0007669"/>
    <property type="project" value="InterPro"/>
</dbReference>
<dbReference type="Gene3D" id="1.10.260.40">
    <property type="entry name" value="lambda repressor-like DNA-binding domains"/>
    <property type="match status" value="1"/>
</dbReference>
<dbReference type="InterPro" id="IPR001387">
    <property type="entry name" value="Cro/C1-type_HTH"/>
</dbReference>
<name>A0A226HI48_9FLAO</name>
<dbReference type="SUPFAM" id="SSF47413">
    <property type="entry name" value="lambda repressor-like DNA-binding domains"/>
    <property type="match status" value="1"/>
</dbReference>
<evidence type="ECO:0000313" key="3">
    <source>
        <dbReference type="Proteomes" id="UP000198345"/>
    </source>
</evidence>
<dbReference type="Pfam" id="PF13274">
    <property type="entry name" value="SocA_Panacea"/>
    <property type="match status" value="1"/>
</dbReference>
<protein>
    <recommendedName>
        <fullName evidence="1">Antitoxin SocA-like Panacea domain-containing protein</fullName>
    </recommendedName>
</protein>